<dbReference type="Gene3D" id="3.40.50.2300">
    <property type="match status" value="1"/>
</dbReference>
<dbReference type="Proteomes" id="UP000034196">
    <property type="component" value="Unassembled WGS sequence"/>
</dbReference>
<gene>
    <name evidence="2" type="ORF">WN71_023920</name>
</gene>
<evidence type="ECO:0000313" key="3">
    <source>
        <dbReference type="Proteomes" id="UP000034196"/>
    </source>
</evidence>
<name>A0A1J4NS86_9ACTN</name>
<comment type="caution">
    <text evidence="2">The sequence shown here is derived from an EMBL/GenBank/DDBJ whole genome shotgun (WGS) entry which is preliminary data.</text>
</comment>
<dbReference type="InterPro" id="IPR028082">
    <property type="entry name" value="Peripla_BP_I"/>
</dbReference>
<dbReference type="RefSeq" id="WP_052743097.1">
    <property type="nucleotide sequence ID" value="NZ_LAVA02000058.1"/>
</dbReference>
<dbReference type="STRING" id="1428628.WN71_023920"/>
<organism evidence="2 3">
    <name type="scientific">Streptomyces mangrovisoli</name>
    <dbReference type="NCBI Taxonomy" id="1428628"/>
    <lineage>
        <taxon>Bacteria</taxon>
        <taxon>Bacillati</taxon>
        <taxon>Actinomycetota</taxon>
        <taxon>Actinomycetes</taxon>
        <taxon>Kitasatosporales</taxon>
        <taxon>Streptomycetaceae</taxon>
        <taxon>Streptomyces</taxon>
    </lineage>
</organism>
<protein>
    <recommendedName>
        <fullName evidence="4">Leucine-binding protein domain-containing protein</fullName>
    </recommendedName>
</protein>
<feature type="compositionally biased region" description="Pro residues" evidence="1">
    <location>
        <begin position="55"/>
        <end position="92"/>
    </location>
</feature>
<reference evidence="2" key="1">
    <citation type="submission" date="2016-10" db="EMBL/GenBank/DDBJ databases">
        <title>Genome sequence of Streptomyces mangrovisoli MUSC 149.</title>
        <authorList>
            <person name="Lee L.-H."/>
            <person name="Ser H.-L."/>
        </authorList>
    </citation>
    <scope>NUCLEOTIDE SEQUENCE [LARGE SCALE GENOMIC DNA]</scope>
    <source>
        <strain evidence="2">MUSC 149</strain>
    </source>
</reference>
<evidence type="ECO:0000313" key="2">
    <source>
        <dbReference type="EMBL" id="OIJ65329.1"/>
    </source>
</evidence>
<proteinExistence type="predicted"/>
<dbReference type="EMBL" id="LAVA02000058">
    <property type="protein sequence ID" value="OIJ65329.1"/>
    <property type="molecule type" value="Genomic_DNA"/>
</dbReference>
<dbReference type="AlphaFoldDB" id="A0A1J4NS86"/>
<dbReference type="OrthoDB" id="3512096at2"/>
<dbReference type="SUPFAM" id="SSF53822">
    <property type="entry name" value="Periplasmic binding protein-like I"/>
    <property type="match status" value="1"/>
</dbReference>
<feature type="compositionally biased region" description="Basic and acidic residues" evidence="1">
    <location>
        <begin position="45"/>
        <end position="54"/>
    </location>
</feature>
<sequence length="617" mass="65050">MTVQEDENSETGRNNTRSPRIGNRPEDERRPRQGGRPKPAEDDDTGGRDVRDSKPVPPPGSPAAPTPPPSSPDAPPPKPAPPRTPTPAPPSIILPTPRRAPRAPSSAAPWWRPRLTGLLHHRATLAVGAGTVAAALVAGYLWHRHDQAVEHQRKVEAQRQEVQKKHCGTLDPALVTYPHGECAGVTDGGDGSKVFGASLEPALTAIGAENAEATRAGHYVTIAFLAPMSSTGAAADLTQDQFTGEIEGAYTAVERANAGDSPLKIRLVLANMGSGEQHWKQTVGALKKVKNLVAVAGLGLSQKESVEAARALSKEDLPMVADLITADGFDSTGAIDSAHGAAKPIKGLTRVSLTNAAQLKALGKALGSAPRTAAVVRSEVTPVGSADYYTDSLHHDFVTLDGLKQHLDPGQDFAFDPRGGAESILGSIGQDLCTAGHPVDTVYYAAREKYLPDFLQALAQRSCHQQHITVVTGSDTSALDPTTLSGLNSQGDSPITVLYANLPSPAALRGHGNTDHDLYARFMTAFTADHHGQTFPAGDTTRGTWPVFAHDAVLTLTTAIRRATTPDHPLPTKYDVRNHLFALTNGAVPAATGRFGIDSTGNRTSTPLVVHRLGPAL</sequence>
<evidence type="ECO:0000256" key="1">
    <source>
        <dbReference type="SAM" id="MobiDB-lite"/>
    </source>
</evidence>
<evidence type="ECO:0008006" key="4">
    <source>
        <dbReference type="Google" id="ProtNLM"/>
    </source>
</evidence>
<accession>A0A1J4NS86</accession>
<keyword evidence="3" id="KW-1185">Reference proteome</keyword>
<feature type="region of interest" description="Disordered" evidence="1">
    <location>
        <begin position="1"/>
        <end position="109"/>
    </location>
</feature>